<comment type="caution">
    <text evidence="1">The sequence shown here is derived from an EMBL/GenBank/DDBJ whole genome shotgun (WGS) entry which is preliminary data.</text>
</comment>
<dbReference type="Proteomes" id="UP001626550">
    <property type="component" value="Unassembled WGS sequence"/>
</dbReference>
<dbReference type="EMBL" id="JBJKFK010001635">
    <property type="protein sequence ID" value="KAL3312597.1"/>
    <property type="molecule type" value="Genomic_DNA"/>
</dbReference>
<evidence type="ECO:0000313" key="1">
    <source>
        <dbReference type="EMBL" id="KAL3312597.1"/>
    </source>
</evidence>
<name>A0ABD2Q0H8_9PLAT</name>
<evidence type="ECO:0000313" key="2">
    <source>
        <dbReference type="Proteomes" id="UP001626550"/>
    </source>
</evidence>
<gene>
    <name evidence="1" type="ORF">Ciccas_008812</name>
</gene>
<keyword evidence="2" id="KW-1185">Reference proteome</keyword>
<proteinExistence type="predicted"/>
<feature type="non-terminal residue" evidence="1">
    <location>
        <position position="1"/>
    </location>
</feature>
<accession>A0ABD2Q0H8</accession>
<organism evidence="1 2">
    <name type="scientific">Cichlidogyrus casuarinus</name>
    <dbReference type="NCBI Taxonomy" id="1844966"/>
    <lineage>
        <taxon>Eukaryota</taxon>
        <taxon>Metazoa</taxon>
        <taxon>Spiralia</taxon>
        <taxon>Lophotrochozoa</taxon>
        <taxon>Platyhelminthes</taxon>
        <taxon>Monogenea</taxon>
        <taxon>Monopisthocotylea</taxon>
        <taxon>Dactylogyridea</taxon>
        <taxon>Ancyrocephalidae</taxon>
        <taxon>Cichlidogyrus</taxon>
    </lineage>
</organism>
<sequence>IMPEMVKQWHQSYKFATRPALKSVFNEIYDQLGEEFFHVFKNLSDEKSCRDVRRCIFEL</sequence>
<protein>
    <submittedName>
        <fullName evidence="1">Uncharacterized protein</fullName>
    </submittedName>
</protein>
<dbReference type="AlphaFoldDB" id="A0ABD2Q0H8"/>
<reference evidence="1 2" key="1">
    <citation type="submission" date="2024-11" db="EMBL/GenBank/DDBJ databases">
        <title>Adaptive evolution of stress response genes in parasites aligns with host niche diversity.</title>
        <authorList>
            <person name="Hahn C."/>
            <person name="Resl P."/>
        </authorList>
    </citation>
    <scope>NUCLEOTIDE SEQUENCE [LARGE SCALE GENOMIC DNA]</scope>
    <source>
        <strain evidence="1">EGGRZ-B1_66</strain>
        <tissue evidence="1">Body</tissue>
    </source>
</reference>